<feature type="compositionally biased region" description="Low complexity" evidence="5">
    <location>
        <begin position="40"/>
        <end position="76"/>
    </location>
</feature>
<dbReference type="InterPro" id="IPR009057">
    <property type="entry name" value="Homeodomain-like_sf"/>
</dbReference>
<dbReference type="RefSeq" id="XP_044566719.1">
    <property type="nucleotide sequence ID" value="XM_044702323.1"/>
</dbReference>
<evidence type="ECO:0000256" key="2">
    <source>
        <dbReference type="ARBA" id="ARBA00023155"/>
    </source>
</evidence>
<name>A0A6A5C2S7_NAEFO</name>
<comment type="subcellular location">
    <subcellularLocation>
        <location evidence="4">Nucleus</location>
    </subcellularLocation>
</comment>
<evidence type="ECO:0000256" key="1">
    <source>
        <dbReference type="ARBA" id="ARBA00023125"/>
    </source>
</evidence>
<dbReference type="SMART" id="SM00389">
    <property type="entry name" value="HOX"/>
    <property type="match status" value="1"/>
</dbReference>
<evidence type="ECO:0000256" key="5">
    <source>
        <dbReference type="SAM" id="MobiDB-lite"/>
    </source>
</evidence>
<evidence type="ECO:0000313" key="8">
    <source>
        <dbReference type="Proteomes" id="UP000444721"/>
    </source>
</evidence>
<feature type="DNA-binding region" description="Homeobox" evidence="4">
    <location>
        <begin position="215"/>
        <end position="277"/>
    </location>
</feature>
<dbReference type="GO" id="GO:0005634">
    <property type="term" value="C:nucleus"/>
    <property type="evidence" value="ECO:0007669"/>
    <property type="project" value="UniProtKB-SubCell"/>
</dbReference>
<dbReference type="VEuPathDB" id="AmoebaDB:NfTy_022280"/>
<dbReference type="GO" id="GO:0006355">
    <property type="term" value="P:regulation of DNA-templated transcription"/>
    <property type="evidence" value="ECO:0007669"/>
    <property type="project" value="InterPro"/>
</dbReference>
<reference evidence="7 8" key="1">
    <citation type="journal article" date="2019" name="Sci. Rep.">
        <title>Nanopore sequencing improves the draft genome of the human pathogenic amoeba Naegleria fowleri.</title>
        <authorList>
            <person name="Liechti N."/>
            <person name="Schurch N."/>
            <person name="Bruggmann R."/>
            <person name="Wittwer M."/>
        </authorList>
    </citation>
    <scope>NUCLEOTIDE SEQUENCE [LARGE SCALE GENOMIC DNA]</scope>
    <source>
        <strain evidence="7 8">ATCC 30894</strain>
    </source>
</reference>
<evidence type="ECO:0000256" key="4">
    <source>
        <dbReference type="PROSITE-ProRule" id="PRU00108"/>
    </source>
</evidence>
<feature type="compositionally biased region" description="Polar residues" evidence="5">
    <location>
        <begin position="1"/>
        <end position="15"/>
    </location>
</feature>
<evidence type="ECO:0000259" key="6">
    <source>
        <dbReference type="PROSITE" id="PS50071"/>
    </source>
</evidence>
<dbReference type="VEuPathDB" id="AmoebaDB:FDP41_011867"/>
<feature type="compositionally biased region" description="Low complexity" evidence="5">
    <location>
        <begin position="97"/>
        <end position="118"/>
    </location>
</feature>
<feature type="region of interest" description="Disordered" evidence="5">
    <location>
        <begin position="1"/>
        <end position="118"/>
    </location>
</feature>
<sequence length="301" mass="34086">MIKSSLVTAMPSTASMKHAKTNNNNNHPMYHPHHHNQQPSRPFSHPSSSFNSSHTTSSASYALPTTTTTTTQTSQQHRFPSALSNSPSHHHHHQVHTTSLNNNNNNSSTVSSSSNNGATNIDVMFKKIMEAKFSTTLHEIENTFSQYDSQLSSTLRNIEEEFREFLSNTNLKKRSRRGSSSQAESNSPQDSVSTAARGDVYGENDSNSVDCSSSKKRKRSNFSKKDKELLIDWLHQHAEYPYPTDEEKEELLEKVSMTKDQLETWFVNNRKRLLPTNTARKTPAMLQCEQFNMKLEQKLGV</sequence>
<dbReference type="InterPro" id="IPR008422">
    <property type="entry name" value="KN_HD"/>
</dbReference>
<keyword evidence="1 4" id="KW-0238">DNA-binding</keyword>
<dbReference type="VEuPathDB" id="AmoebaDB:NF0049910"/>
<dbReference type="PROSITE" id="PS50071">
    <property type="entry name" value="HOMEOBOX_2"/>
    <property type="match status" value="1"/>
</dbReference>
<dbReference type="EMBL" id="VFQX01000012">
    <property type="protein sequence ID" value="KAF0982006.1"/>
    <property type="molecule type" value="Genomic_DNA"/>
</dbReference>
<keyword evidence="2 4" id="KW-0371">Homeobox</keyword>
<evidence type="ECO:0000256" key="3">
    <source>
        <dbReference type="ARBA" id="ARBA00023242"/>
    </source>
</evidence>
<feature type="compositionally biased region" description="Polar residues" evidence="5">
    <location>
        <begin position="178"/>
        <end position="194"/>
    </location>
</feature>
<dbReference type="InterPro" id="IPR050224">
    <property type="entry name" value="TALE_homeobox"/>
</dbReference>
<dbReference type="Pfam" id="PF05920">
    <property type="entry name" value="Homeobox_KN"/>
    <property type="match status" value="1"/>
</dbReference>
<proteinExistence type="predicted"/>
<dbReference type="Proteomes" id="UP000444721">
    <property type="component" value="Unassembled WGS sequence"/>
</dbReference>
<accession>A0A6A5C2S7</accession>
<dbReference type="SUPFAM" id="SSF46689">
    <property type="entry name" value="Homeodomain-like"/>
    <property type="match status" value="1"/>
</dbReference>
<feature type="domain" description="Homeobox" evidence="6">
    <location>
        <begin position="213"/>
        <end position="276"/>
    </location>
</feature>
<dbReference type="OMA" id="TPAMLQC"/>
<dbReference type="GO" id="GO:0003677">
    <property type="term" value="F:DNA binding"/>
    <property type="evidence" value="ECO:0007669"/>
    <property type="project" value="UniProtKB-UniRule"/>
</dbReference>
<dbReference type="InterPro" id="IPR001356">
    <property type="entry name" value="HD"/>
</dbReference>
<dbReference type="CDD" id="cd00086">
    <property type="entry name" value="homeodomain"/>
    <property type="match status" value="1"/>
</dbReference>
<protein>
    <recommendedName>
        <fullName evidence="6">Homeobox domain-containing protein</fullName>
    </recommendedName>
</protein>
<comment type="caution">
    <text evidence="7">The sequence shown here is derived from an EMBL/GenBank/DDBJ whole genome shotgun (WGS) entry which is preliminary data.</text>
</comment>
<dbReference type="Gene3D" id="1.10.10.60">
    <property type="entry name" value="Homeodomain-like"/>
    <property type="match status" value="1"/>
</dbReference>
<keyword evidence="8" id="KW-1185">Reference proteome</keyword>
<organism evidence="7 8">
    <name type="scientific">Naegleria fowleri</name>
    <name type="common">Brain eating amoeba</name>
    <dbReference type="NCBI Taxonomy" id="5763"/>
    <lineage>
        <taxon>Eukaryota</taxon>
        <taxon>Discoba</taxon>
        <taxon>Heterolobosea</taxon>
        <taxon>Tetramitia</taxon>
        <taxon>Eutetramitia</taxon>
        <taxon>Vahlkampfiidae</taxon>
        <taxon>Naegleria</taxon>
    </lineage>
</organism>
<feature type="region of interest" description="Disordered" evidence="5">
    <location>
        <begin position="169"/>
        <end position="219"/>
    </location>
</feature>
<evidence type="ECO:0000313" key="7">
    <source>
        <dbReference type="EMBL" id="KAF0982006.1"/>
    </source>
</evidence>
<dbReference type="OrthoDB" id="10056939at2759"/>
<dbReference type="AlphaFoldDB" id="A0A6A5C2S7"/>
<gene>
    <name evidence="7" type="ORF">FDP41_011867</name>
</gene>
<dbReference type="GeneID" id="68119082"/>
<keyword evidence="3 4" id="KW-0539">Nucleus</keyword>
<dbReference type="PANTHER" id="PTHR11850">
    <property type="entry name" value="HOMEOBOX PROTEIN TRANSCRIPTION FACTORS"/>
    <property type="match status" value="1"/>
</dbReference>